<gene>
    <name evidence="5" type="ORF">SAMN05421811_10143</name>
</gene>
<dbReference type="GO" id="GO:1901137">
    <property type="term" value="P:carbohydrate derivative biosynthetic process"/>
    <property type="evidence" value="ECO:0007669"/>
    <property type="project" value="UniProtKB-ARBA"/>
</dbReference>
<dbReference type="SUPFAM" id="SSF53756">
    <property type="entry name" value="UDP-Glycosyltransferase/glycogen phosphorylase"/>
    <property type="match status" value="1"/>
</dbReference>
<name>A0A1H9YHI5_9ACTN</name>
<dbReference type="Proteomes" id="UP000199361">
    <property type="component" value="Unassembled WGS sequence"/>
</dbReference>
<dbReference type="EMBL" id="FOHX01000001">
    <property type="protein sequence ID" value="SES68477.1"/>
    <property type="molecule type" value="Genomic_DNA"/>
</dbReference>
<evidence type="ECO:0000259" key="3">
    <source>
        <dbReference type="Pfam" id="PF00534"/>
    </source>
</evidence>
<dbReference type="Gene3D" id="3.40.50.2000">
    <property type="entry name" value="Glycogen Phosphorylase B"/>
    <property type="match status" value="2"/>
</dbReference>
<dbReference type="PANTHER" id="PTHR45947:SF3">
    <property type="entry name" value="SULFOQUINOVOSYL TRANSFERASE SQD2"/>
    <property type="match status" value="1"/>
</dbReference>
<dbReference type="STRING" id="568860.SAMN05421811_10143"/>
<feature type="domain" description="Glycosyl transferase family 1" evidence="3">
    <location>
        <begin position="230"/>
        <end position="398"/>
    </location>
</feature>
<evidence type="ECO:0000313" key="5">
    <source>
        <dbReference type="EMBL" id="SES68477.1"/>
    </source>
</evidence>
<dbReference type="Pfam" id="PF00534">
    <property type="entry name" value="Glycos_transf_1"/>
    <property type="match status" value="1"/>
</dbReference>
<evidence type="ECO:0000256" key="2">
    <source>
        <dbReference type="ARBA" id="ARBA00022679"/>
    </source>
</evidence>
<proteinExistence type="predicted"/>
<dbReference type="InterPro" id="IPR050194">
    <property type="entry name" value="Glycosyltransferase_grp1"/>
</dbReference>
<dbReference type="GO" id="GO:0016757">
    <property type="term" value="F:glycosyltransferase activity"/>
    <property type="evidence" value="ECO:0007669"/>
    <property type="project" value="UniProtKB-KW"/>
</dbReference>
<dbReference type="InterPro" id="IPR001296">
    <property type="entry name" value="Glyco_trans_1"/>
</dbReference>
<accession>A0A1H9YHI5</accession>
<keyword evidence="2" id="KW-0808">Transferase</keyword>
<dbReference type="RefSeq" id="WP_091075303.1">
    <property type="nucleotide sequence ID" value="NZ_FOHX01000001.1"/>
</dbReference>
<dbReference type="PANTHER" id="PTHR45947">
    <property type="entry name" value="SULFOQUINOVOSYL TRANSFERASE SQD2"/>
    <property type="match status" value="1"/>
</dbReference>
<organism evidence="5 6">
    <name type="scientific">Nonomuraea wenchangensis</name>
    <dbReference type="NCBI Taxonomy" id="568860"/>
    <lineage>
        <taxon>Bacteria</taxon>
        <taxon>Bacillati</taxon>
        <taxon>Actinomycetota</taxon>
        <taxon>Actinomycetes</taxon>
        <taxon>Streptosporangiales</taxon>
        <taxon>Streptosporangiaceae</taxon>
        <taxon>Nonomuraea</taxon>
    </lineage>
</organism>
<dbReference type="AlphaFoldDB" id="A0A1H9YHI5"/>
<sequence length="428" mass="45708">MSDRPGRVHVVCAEVPPDIVGGLGRYAERLIAALRGRGTPVVVHGAAGRGRAPRTERLDEVLLRRVTVMGWGPAGRSRLPARLRRAARFAGILGYNLRVAARVLRAEPPWARRGPDGPVVAVHDWMGCPAGILCALLGRLPVVFHVHTRELNDAPGARRSPFTAVLDALETAMARLARLVVVPSAGVRAELLARGWPAARLRVVPHGFEEPALLRLAALPRPERERLRAEVRARHLPGGKGRLVVFAGRLSPHKGVGTLVRAVPRVAETYDDVRVLLVGGRPPRSGGDDAVVARLIERTGVAGRVTASHRFLPQEEVFGCFLAADVCVFPSTYEPFGLVAVEAMALGRPVVVGPGFSPDVVGDGALRCVRDSPDELAGALLWCLGEPEAAGRLGERGAAHVRARFSWDRTAEATLAVYAEAAEAGRGA</sequence>
<evidence type="ECO:0000313" key="6">
    <source>
        <dbReference type="Proteomes" id="UP000199361"/>
    </source>
</evidence>
<dbReference type="CDD" id="cd03801">
    <property type="entry name" value="GT4_PimA-like"/>
    <property type="match status" value="1"/>
</dbReference>
<evidence type="ECO:0000259" key="4">
    <source>
        <dbReference type="Pfam" id="PF13579"/>
    </source>
</evidence>
<protein>
    <submittedName>
        <fullName evidence="5">Glycogen(Starch) synthase</fullName>
    </submittedName>
</protein>
<reference evidence="5 6" key="1">
    <citation type="submission" date="2016-10" db="EMBL/GenBank/DDBJ databases">
        <authorList>
            <person name="de Groot N.N."/>
        </authorList>
    </citation>
    <scope>NUCLEOTIDE SEQUENCE [LARGE SCALE GENOMIC DNA]</scope>
    <source>
        <strain evidence="5 6">CGMCC 4.5598</strain>
    </source>
</reference>
<dbReference type="Pfam" id="PF13579">
    <property type="entry name" value="Glyco_trans_4_4"/>
    <property type="match status" value="1"/>
</dbReference>
<evidence type="ECO:0000256" key="1">
    <source>
        <dbReference type="ARBA" id="ARBA00022676"/>
    </source>
</evidence>
<dbReference type="OrthoDB" id="6286688at2"/>
<keyword evidence="6" id="KW-1185">Reference proteome</keyword>
<keyword evidence="1" id="KW-0328">Glycosyltransferase</keyword>
<feature type="domain" description="Glycosyltransferase subfamily 4-like N-terminal" evidence="4">
    <location>
        <begin position="21"/>
        <end position="207"/>
    </location>
</feature>
<dbReference type="InterPro" id="IPR028098">
    <property type="entry name" value="Glyco_trans_4-like_N"/>
</dbReference>